<evidence type="ECO:0000313" key="1">
    <source>
        <dbReference type="EMBL" id="CAD8859128.1"/>
    </source>
</evidence>
<evidence type="ECO:0008006" key="2">
    <source>
        <dbReference type="Google" id="ProtNLM"/>
    </source>
</evidence>
<proteinExistence type="predicted"/>
<dbReference type="EMBL" id="HBFQ01047115">
    <property type="protein sequence ID" value="CAD8859128.1"/>
    <property type="molecule type" value="Transcribed_RNA"/>
</dbReference>
<name>A0A7S1AML5_NOCSC</name>
<accession>A0A7S1AML5</accession>
<dbReference type="SUPFAM" id="SSF51197">
    <property type="entry name" value="Clavaminate synthase-like"/>
    <property type="match status" value="1"/>
</dbReference>
<organism evidence="1">
    <name type="scientific">Noctiluca scintillans</name>
    <name type="common">Sea sparkle</name>
    <name type="synonym">Red tide dinoflagellate</name>
    <dbReference type="NCBI Taxonomy" id="2966"/>
    <lineage>
        <taxon>Eukaryota</taxon>
        <taxon>Sar</taxon>
        <taxon>Alveolata</taxon>
        <taxon>Dinophyceae</taxon>
        <taxon>Noctilucales</taxon>
        <taxon>Noctilucaceae</taxon>
        <taxon>Noctiluca</taxon>
    </lineage>
</organism>
<dbReference type="AlphaFoldDB" id="A0A7S1AML5"/>
<gene>
    <name evidence="1" type="ORF">NSCI0253_LOCUS33482</name>
</gene>
<reference evidence="1" key="1">
    <citation type="submission" date="2021-01" db="EMBL/GenBank/DDBJ databases">
        <authorList>
            <person name="Corre E."/>
            <person name="Pelletier E."/>
            <person name="Niang G."/>
            <person name="Scheremetjew M."/>
            <person name="Finn R."/>
            <person name="Kale V."/>
            <person name="Holt S."/>
            <person name="Cochrane G."/>
            <person name="Meng A."/>
            <person name="Brown T."/>
            <person name="Cohen L."/>
        </authorList>
    </citation>
    <scope>NUCLEOTIDE SEQUENCE</scope>
</reference>
<protein>
    <recommendedName>
        <fullName evidence="2">Fe2OG dioxygenase domain-containing protein</fullName>
    </recommendedName>
</protein>
<sequence length="271" mass="30214">MQSLVLAGDDVSANTKGERALLHARQPLTAGELPEGLRRRAFISFNTSVYDLRAAAVSVLAASGPELGFGSFQDGSRIIEEFVARDEVFTSFKAEMHWRQCVRDSVELCDAFHRLVREVICPFLKSGLDGDAPRTFYYQFPPTLRLQPGPSEHKRRLHRDAEYGHQPGEVNFWMPLSNFSKTGTTLWVESEPLKGDLGPLEIEYGTIAMFHGTVCRHFVPANPSNFTRVSLDFRVGVDEFYDPAWRLAGMKTARGKKGGPPGSHGREVCVV</sequence>